<dbReference type="NCBIfam" id="NF006964">
    <property type="entry name" value="PRK09440.1-2"/>
    <property type="match status" value="1"/>
</dbReference>
<dbReference type="EMBL" id="FOHZ01000001">
    <property type="protein sequence ID" value="SES70709.1"/>
    <property type="molecule type" value="Genomic_DNA"/>
</dbReference>
<dbReference type="Proteomes" id="UP000198762">
    <property type="component" value="Unassembled WGS sequence"/>
</dbReference>
<dbReference type="PANTHER" id="PTHR42790">
    <property type="entry name" value="AMINOTRANSFERASE"/>
    <property type="match status" value="1"/>
</dbReference>
<reference evidence="7" key="1">
    <citation type="submission" date="2016-10" db="EMBL/GenBank/DDBJ databases">
        <authorList>
            <person name="Varghese N."/>
            <person name="Submissions S."/>
        </authorList>
    </citation>
    <scope>NUCLEOTIDE SEQUENCE [LARGE SCALE GENOMIC DNA]</scope>
    <source>
        <strain evidence="7">CGMCC 1.6489</strain>
    </source>
</reference>
<organism evidence="6 7">
    <name type="scientific">Marinobacter segnicrescens</name>
    <dbReference type="NCBI Taxonomy" id="430453"/>
    <lineage>
        <taxon>Bacteria</taxon>
        <taxon>Pseudomonadati</taxon>
        <taxon>Pseudomonadota</taxon>
        <taxon>Gammaproteobacteria</taxon>
        <taxon>Pseudomonadales</taxon>
        <taxon>Marinobacteraceae</taxon>
        <taxon>Marinobacter</taxon>
    </lineage>
</organism>
<evidence type="ECO:0000256" key="2">
    <source>
        <dbReference type="ARBA" id="ARBA00022576"/>
    </source>
</evidence>
<gene>
    <name evidence="6" type="ORF">SAMN04487962_101265</name>
</gene>
<dbReference type="SUPFAM" id="SSF53383">
    <property type="entry name" value="PLP-dependent transferases"/>
    <property type="match status" value="1"/>
</dbReference>
<dbReference type="OrthoDB" id="5889947at2"/>
<feature type="domain" description="Aminotransferase class I/classII large" evidence="5">
    <location>
        <begin position="60"/>
        <end position="409"/>
    </location>
</feature>
<sequence length="421" mass="46501">MKLSAFGRKFTADAGITSLMDDLGNALASGDDMIMMGGGNPGQVPAIQERLTEVLGDITRDPEAMKRLVGIYDPPQGEKRFIASLAELLNREYGWGLTEDNIALTNGSQAAFFMLFNMFAGDFDDGSQKHILLPLAPEYIGYADAGIAPELFRAVQPEITFTGAHEFKYRVDFDAVDVTSDTGAICVSRPTNPTGNVVTDQEMERLESLARHHDVPLIVDGAYGTPFPSLLYVDAQPRWNEQIVLCLSLSKLGMPAARTGIVIAAPEIIRALSSINAIMNLATGSFGAMLAEPLVRSGEILSLSREVVCPFYHRKMENAVKVFTDAMGEGCRWYVHKPEGAMFLWFWFPDLPVSSLELYQRLKARGVLVVSGHYFFPGLAEDGWRHRHECIRVTYSQDDERVAEGLRRIASEVQAIWAEQG</sequence>
<dbReference type="GO" id="GO:0005829">
    <property type="term" value="C:cytosol"/>
    <property type="evidence" value="ECO:0007669"/>
    <property type="project" value="TreeGrafter"/>
</dbReference>
<dbReference type="Pfam" id="PF00155">
    <property type="entry name" value="Aminotran_1_2"/>
    <property type="match status" value="1"/>
</dbReference>
<evidence type="ECO:0000259" key="5">
    <source>
        <dbReference type="Pfam" id="PF00155"/>
    </source>
</evidence>
<name>A0A1H9YNU1_9GAMM</name>
<dbReference type="PANTHER" id="PTHR42790:SF4">
    <property type="entry name" value="VALINE--PYRUVATE AMINOTRANSFERASE"/>
    <property type="match status" value="1"/>
</dbReference>
<dbReference type="InterPro" id="IPR015424">
    <property type="entry name" value="PyrdxlP-dep_Trfase"/>
</dbReference>
<dbReference type="GO" id="GO:0009042">
    <property type="term" value="F:valine-pyruvate transaminase activity"/>
    <property type="evidence" value="ECO:0007669"/>
    <property type="project" value="TreeGrafter"/>
</dbReference>
<dbReference type="Gene3D" id="3.40.640.10">
    <property type="entry name" value="Type I PLP-dependent aspartate aminotransferase-like (Major domain)"/>
    <property type="match status" value="1"/>
</dbReference>
<evidence type="ECO:0000256" key="4">
    <source>
        <dbReference type="ARBA" id="ARBA00022898"/>
    </source>
</evidence>
<keyword evidence="6" id="KW-0670">Pyruvate</keyword>
<dbReference type="NCBIfam" id="NF006967">
    <property type="entry name" value="PRK09440.1-5"/>
    <property type="match status" value="1"/>
</dbReference>
<dbReference type="RefSeq" id="WP_091848415.1">
    <property type="nucleotide sequence ID" value="NZ_FOHZ01000001.1"/>
</dbReference>
<protein>
    <submittedName>
        <fullName evidence="6">Valine-pyruvate aminotransferase apoenzyme</fullName>
    </submittedName>
</protein>
<keyword evidence="2 6" id="KW-0032">Aminotransferase</keyword>
<evidence type="ECO:0000256" key="3">
    <source>
        <dbReference type="ARBA" id="ARBA00022679"/>
    </source>
</evidence>
<dbReference type="CDD" id="cd00609">
    <property type="entry name" value="AAT_like"/>
    <property type="match status" value="1"/>
</dbReference>
<proteinExistence type="predicted"/>
<dbReference type="InterPro" id="IPR050859">
    <property type="entry name" value="Class-I_PLP-dep_aminotransf"/>
</dbReference>
<keyword evidence="4" id="KW-0663">Pyridoxal phosphate</keyword>
<evidence type="ECO:0000256" key="1">
    <source>
        <dbReference type="ARBA" id="ARBA00001933"/>
    </source>
</evidence>
<dbReference type="STRING" id="430453.SAMN04487962_101265"/>
<evidence type="ECO:0000313" key="6">
    <source>
        <dbReference type="EMBL" id="SES70709.1"/>
    </source>
</evidence>
<dbReference type="AlphaFoldDB" id="A0A1H9YNU1"/>
<evidence type="ECO:0000313" key="7">
    <source>
        <dbReference type="Proteomes" id="UP000198762"/>
    </source>
</evidence>
<keyword evidence="7" id="KW-1185">Reference proteome</keyword>
<keyword evidence="3 6" id="KW-0808">Transferase</keyword>
<comment type="cofactor">
    <cofactor evidence="1">
        <name>pyridoxal 5'-phosphate</name>
        <dbReference type="ChEBI" id="CHEBI:597326"/>
    </cofactor>
</comment>
<dbReference type="GO" id="GO:0030170">
    <property type="term" value="F:pyridoxal phosphate binding"/>
    <property type="evidence" value="ECO:0007669"/>
    <property type="project" value="InterPro"/>
</dbReference>
<dbReference type="GO" id="GO:1901605">
    <property type="term" value="P:alpha-amino acid metabolic process"/>
    <property type="evidence" value="ECO:0007669"/>
    <property type="project" value="TreeGrafter"/>
</dbReference>
<accession>A0A1H9YNU1</accession>
<dbReference type="InterPro" id="IPR004839">
    <property type="entry name" value="Aminotransferase_I/II_large"/>
</dbReference>
<dbReference type="InterPro" id="IPR015421">
    <property type="entry name" value="PyrdxlP-dep_Trfase_major"/>
</dbReference>